<dbReference type="InterPro" id="IPR002509">
    <property type="entry name" value="NODB_dom"/>
</dbReference>
<dbReference type="EMBL" id="CAJFDI010000006">
    <property type="protein sequence ID" value="CAD5235302.1"/>
    <property type="molecule type" value="Genomic_DNA"/>
</dbReference>
<dbReference type="Pfam" id="PF01522">
    <property type="entry name" value="Polysacc_deac_1"/>
    <property type="match status" value="1"/>
</dbReference>
<dbReference type="InterPro" id="IPR006149">
    <property type="entry name" value="EB_dom"/>
</dbReference>
<protein>
    <submittedName>
        <fullName evidence="5">(pine wood nematode) hypothetical protein</fullName>
    </submittedName>
</protein>
<feature type="compositionally biased region" description="Polar residues" evidence="2">
    <location>
        <begin position="901"/>
        <end position="918"/>
    </location>
</feature>
<comment type="caution">
    <text evidence="5">The sequence shown here is derived from an EMBL/GenBank/DDBJ whole genome shotgun (WGS) entry which is preliminary data.</text>
</comment>
<feature type="compositionally biased region" description="Polar residues" evidence="2">
    <location>
        <begin position="858"/>
        <end position="870"/>
    </location>
</feature>
<dbReference type="SMART" id="SM00181">
    <property type="entry name" value="EGF"/>
    <property type="match status" value="31"/>
</dbReference>
<dbReference type="InterPro" id="IPR006150">
    <property type="entry name" value="Cys_repeat_1"/>
</dbReference>
<keyword evidence="3" id="KW-1133">Transmembrane helix</keyword>
<feature type="transmembrane region" description="Helical" evidence="3">
    <location>
        <begin position="52"/>
        <end position="78"/>
    </location>
</feature>
<feature type="transmembrane region" description="Helical" evidence="3">
    <location>
        <begin position="189"/>
        <end position="212"/>
    </location>
</feature>
<dbReference type="PANTHER" id="PTHR45985:SF11">
    <property type="entry name" value="EGF-LIKE DOMAIN-CONTAINING PROTEIN"/>
    <property type="match status" value="1"/>
</dbReference>
<dbReference type="PROSITE" id="PS01186">
    <property type="entry name" value="EGF_2"/>
    <property type="match status" value="2"/>
</dbReference>
<evidence type="ECO:0000259" key="4">
    <source>
        <dbReference type="PROSITE" id="PS01186"/>
    </source>
</evidence>
<dbReference type="Pfam" id="PF10326">
    <property type="entry name" value="7TM_GPCR_Str"/>
    <property type="match status" value="1"/>
</dbReference>
<dbReference type="OrthoDB" id="504708at2759"/>
<feature type="compositionally biased region" description="Low complexity" evidence="2">
    <location>
        <begin position="527"/>
        <end position="540"/>
    </location>
</feature>
<feature type="region of interest" description="Disordered" evidence="2">
    <location>
        <begin position="2935"/>
        <end position="2960"/>
    </location>
</feature>
<evidence type="ECO:0000256" key="2">
    <source>
        <dbReference type="SAM" id="MobiDB-lite"/>
    </source>
</evidence>
<keyword evidence="3" id="KW-0472">Membrane</keyword>
<feature type="domain" description="EGF-like" evidence="4">
    <location>
        <begin position="1801"/>
        <end position="1814"/>
    </location>
</feature>
<feature type="coiled-coil region" evidence="1">
    <location>
        <begin position="453"/>
        <end position="480"/>
    </location>
</feature>
<proteinExistence type="predicted"/>
<dbReference type="InterPro" id="IPR019421">
    <property type="entry name" value="7TM_GPCR_serpentine_rcpt_Srd"/>
</dbReference>
<dbReference type="Gene3D" id="3.20.20.370">
    <property type="entry name" value="Glycoside hydrolase/deacetylase"/>
    <property type="match status" value="1"/>
</dbReference>
<feature type="region of interest" description="Disordered" evidence="2">
    <location>
        <begin position="1818"/>
        <end position="1849"/>
    </location>
</feature>
<feature type="compositionally biased region" description="Pro residues" evidence="2">
    <location>
        <begin position="873"/>
        <end position="891"/>
    </location>
</feature>
<feature type="transmembrane region" description="Helical" evidence="3">
    <location>
        <begin position="239"/>
        <end position="261"/>
    </location>
</feature>
<gene>
    <name evidence="5" type="ORF">BXYJ_LOCUS15393</name>
</gene>
<dbReference type="InterPro" id="IPR011330">
    <property type="entry name" value="Glyco_hydro/deAcase_b/a-brl"/>
</dbReference>
<dbReference type="GO" id="GO:0005975">
    <property type="term" value="P:carbohydrate metabolic process"/>
    <property type="evidence" value="ECO:0007669"/>
    <property type="project" value="InterPro"/>
</dbReference>
<dbReference type="Proteomes" id="UP000582659">
    <property type="component" value="Unassembled WGS sequence"/>
</dbReference>
<feature type="compositionally biased region" description="Basic residues" evidence="2">
    <location>
        <begin position="1428"/>
        <end position="1446"/>
    </location>
</feature>
<dbReference type="PANTHER" id="PTHR45985">
    <property type="match status" value="1"/>
</dbReference>
<feature type="domain" description="EGF-like" evidence="4">
    <location>
        <begin position="1345"/>
        <end position="1358"/>
    </location>
</feature>
<dbReference type="SMR" id="A0A811M5Y5"/>
<evidence type="ECO:0000313" key="6">
    <source>
        <dbReference type="Proteomes" id="UP000659654"/>
    </source>
</evidence>
<keyword evidence="1" id="KW-0175">Coiled coil</keyword>
<evidence type="ECO:0000256" key="1">
    <source>
        <dbReference type="SAM" id="Coils"/>
    </source>
</evidence>
<dbReference type="GO" id="GO:0016810">
    <property type="term" value="F:hydrolase activity, acting on carbon-nitrogen (but not peptide) bonds"/>
    <property type="evidence" value="ECO:0007669"/>
    <property type="project" value="InterPro"/>
</dbReference>
<organism evidence="5 6">
    <name type="scientific">Bursaphelenchus xylophilus</name>
    <name type="common">Pinewood nematode worm</name>
    <name type="synonym">Aphelenchoides xylophilus</name>
    <dbReference type="NCBI Taxonomy" id="6326"/>
    <lineage>
        <taxon>Eukaryota</taxon>
        <taxon>Metazoa</taxon>
        <taxon>Ecdysozoa</taxon>
        <taxon>Nematoda</taxon>
        <taxon>Chromadorea</taxon>
        <taxon>Rhabditida</taxon>
        <taxon>Tylenchina</taxon>
        <taxon>Tylenchomorpha</taxon>
        <taxon>Aphelenchoidea</taxon>
        <taxon>Aphelenchoididae</taxon>
        <taxon>Bursaphelenchus</taxon>
    </lineage>
</organism>
<feature type="transmembrane region" description="Helical" evidence="3">
    <location>
        <begin position="328"/>
        <end position="349"/>
    </location>
</feature>
<feature type="region of interest" description="Disordered" evidence="2">
    <location>
        <begin position="2670"/>
        <end position="2709"/>
    </location>
</feature>
<feature type="region of interest" description="Disordered" evidence="2">
    <location>
        <begin position="2722"/>
        <end position="2741"/>
    </location>
</feature>
<dbReference type="Proteomes" id="UP000659654">
    <property type="component" value="Unassembled WGS sequence"/>
</dbReference>
<dbReference type="SMART" id="SM00289">
    <property type="entry name" value="WR1"/>
    <property type="match status" value="22"/>
</dbReference>
<dbReference type="Pfam" id="PF01683">
    <property type="entry name" value="EB"/>
    <property type="match status" value="13"/>
</dbReference>
<dbReference type="EMBL" id="CAJFCV020000006">
    <property type="protein sequence ID" value="CAG9131629.1"/>
    <property type="molecule type" value="Genomic_DNA"/>
</dbReference>
<feature type="transmembrane region" description="Helical" evidence="3">
    <location>
        <begin position="12"/>
        <end position="32"/>
    </location>
</feature>
<name>A0A811M5Y5_BURXY</name>
<reference evidence="5" key="1">
    <citation type="submission" date="2020-09" db="EMBL/GenBank/DDBJ databases">
        <authorList>
            <person name="Kikuchi T."/>
        </authorList>
    </citation>
    <scope>NUCLEOTIDE SEQUENCE</scope>
    <source>
        <strain evidence="5">Ka4C1</strain>
    </source>
</reference>
<feature type="transmembrane region" description="Helical" evidence="3">
    <location>
        <begin position="131"/>
        <end position="148"/>
    </location>
</feature>
<feature type="transmembrane region" description="Helical" evidence="3">
    <location>
        <begin position="369"/>
        <end position="389"/>
    </location>
</feature>
<sequence length="3892" mass="426651">MTNVITRNLHFYYEIIVFVASWFLGFLVLYVVKTRTPKYLRNYSRMITWNTIVDLFFSLVSVILMGTLDVRSGLLYIVVDNPYHPINKCLGAFTASLWTFSVYLTVIAIPLQFIYRHSLIARNKSYSTGKLTLIIMGFVTYALIHSALCPATMQTRTPEYDAILEQNPIFHKNLPSAYLVGDAKKSTAYFIHIWHCQIFLILSYAITVVVGYKTFKEIRSNRHELTEERQEMQREISKIMVLQAIYPIIALVIPLLVIVAVPFISDETGGQHFYWVGMVGIGLVNLIPILNSLSVIFVIPQYRSTLDVRSGLLYIVIDNPYHPTNKTLGAFSASLWTFSLYLTVLAIPLQFLYRYGILARSKPYSKGQILIMICGFVVYALAHSALCPVTMQNRSKEYDELLELNPIFQKNLPNAYLVGDARTSHANRLHILHCQIILLVSYGVTIVAGYKTFKAIRSNRLQLNEEREEMQREISRIMVLQVGLKQNQSLNQRLPRLRSRLLAPALSGSGSEPGARAGAGNFGVGSGSRAQSRSQASQRQHVQPNQPCNPDSDLLLMENRALSPAAYLRCVAIGIGGLGYWTQNFCPAGMVFEFLSQQCKYPAAPTNEIQSNSVRKELELMNIAILNGSCIHGEQCIGGTVCDPIQGRCLCPYGTVANLETLSCTATPALGSVQMPKQSAPGESCANGEKCSGGSICVTSLWKCLCPQELENVNGQCVQPTYAARVPLHGQCSVSAQCPDGSSCVNNQCLCISPYVELQGACVEAQKPAQKTAGPGELCNHGEVCQRGSVCDSKIPVCVCPPGTDLENGECVQVRTTLAALNTFYTKPTKTWVDPQKSYGKYGPQPPQPYPQAPQPPTVLNTRPQSQVIFPSQPAPPLYTAVPPQPTPQTAPPTQARTVPSFPTQPLTAPARSVTSRPQNPFRIMSTQKVEVGKPCTLNADCTADAYCNGNTTPPTCQCLSTHVEINSKCEKIMYPGQTGCNADKQCQAAFPGTSCQNGQCVCPQGLVAKEQTCVVVYKTPGQSCDGASKSQECILGAECIDSQCECIPPLLNWKHRCVHRDDIHLYPNETMACVETLDCPTGFSCLQGSCQCGLGSVLQNGRCLMDPLRSMQFEPTTSEYGLDLMNNTDSENAGEGLGPADSLLLSKQAAESLEKIFNVLIKMKLDSIDTENREKDNSTITEPNEFLNSTLNDDLTSLPDSSLLWFQDGPKEIHEMSLQSSQIEFSRRKRSVGASAKIVGEPCLEGDICLNGTSCINGTCSCPPEYEMKSGKCRKISRIVDLNQRCDVSVDHCKNGADCRRGICVCVDGALEQAQKCRQRVGGSCAHGEECTGGSECDKKSSKCACPTGYFEEKRKCVRKLSSVGESCSDGELCTGSVCKNGKCECASEDYEVMDGKCVRIRMVQDNTTLLHSPPKKERSTTTTIKPKTKSKPKSTKQNKNKGKKMSSLPVPPPQLATAKPGQMCADGEACMGGSICKDGICSCSDEEIIVDDKCVSSDGEALQAIERITRSAPGQLCTDETICTGNSICVANVCVCPEGSTLFQKECLKRGQGSDISSMKSQSSLFNINALDALDSAVKTVVPGAMCKLSLECPYRTECIRGVCRCQRGETIVNGMCRKAIHEVPPGGRCDAQKGLDCVGESHCFYGICVCLYGLVTTAHECASSEVLKIADPGESCELSQQCGGGSECVRGICECPKDKVLDAEKSQCLSKPSKGFFSYPDGKTDGEKPDNLIYGNPDEIPHGRFNQILSAKQMSINVVDLETLKSLIGGQFSKLGGNGEKCDDNYCTSGARCVRGLCQCPDGYQDENGYCQPSDQNANSQAGGGANAVNGEEYGGGQQELQQGQGLDQQPYTQEALYQQYQQQQQLQNMLYQQQLYQQAAPSALYVPGNGYGSFMPAMPGSFCSPNTYCYGGSSCLNGLCMCRPGYRSINGVCQVHRVALGDPCAVNEQCVTNGICQDGVCSCGRGIHFRHRHRCPDRVTARPGEECTNNQVCAFNSVCGTTSGVCECPVGLETTVSRGAGECVPTMRPRGTICLASGQCHKNSYCDNGFCMCKSGFVVGPDGICLPQPKAVVDDPNVFMSPEHHHPPEINFHPKSVEAFHSRKKLVTPTPPEMKAEKRVHTVVTSAPGEFCATTKLCSGNAICVHGYCKCPDGTKVSGRRCVAPVARNIRRSPTQRPPYSPPRNEIMFAPSKKTININELSQLVQPFSRCDLKKQCVDGAICATIPSIGKVCICDPSRIFFMGICIKKREDIKVARIGDRCNIQHICENGSECVRGVCRCPLERREKSGFCLREAKPGESCQQDEFCAPNSVCRTEVGACVCPVGSSATDAGCTRNAKVPYHKLKEVKNALPGQLCDTNLKCTNGSRCTGFGFCECPQNFALVHSMCIEADKVRRPGEQCNPDTTICTANSWCKDGWCRCLNKQHPHDGKCGFTYLDVNVGAPNTMHHPSLVGNYLSHLPKHENGDEYSPNLNPPPIVFQTKSNGPFAAPKYVLPMHMSSEIPDGLHNVTIIEKPTNESIFEPIMDFSQDNEGVSVNSINSIDFNPHNPVLIPHFIPTTMRPRPLKPINSNTFPFNTKHTQIPLPLPGNDHIRVFKLEHKCITSIDCPIGSYCMYSRCFCDNLPLRNTTRVTAGTCRTSQDCIEPLTCVGGMCICVPAATASTKTTASTKRPKAMTDVSVQPKRPTTGRSYKRKTTTTTTTTPSTIEEEIEEEFEEYEDFSEEEVTTETSKRRALKTTTPNVPSVYVKCNNSRPCALDAECRRGRCVCIDPMKRLAFREGRPVCEFVREKFPTTTPDPIEEIVTPPPRRGEIGWKCEFSAQCNRRLTCVQGICLCVSAVDNPCGHDVKGRVGGTTPVVPTVHSRLLESKLVKRPKREKTTEIPPGGSCAAGEKCVGGSVCHRGWCVCPDPLMVIYGGECRKPTYQQVSAYGRPSSPAAPPPTQATQPPTRPPQQQETVAQQVYGTLSGNRVNSAPLNSMKSANGGNLLQPRTIAPGKQCGPLDQCAGGSVCVSGYCLCPSGMAPDANGICKPRGNVAQKPVLAEVQHQSPASFAYDNTRPAFTLKPIPFAFNPSIAKSPQQLDECQEIGLHCKGGTICVDKTCQCPMDQTMLNDECVPLPPRSSLDECRHFHSMRSGKLTAASTALLNSPFCQKYAYSRWPRRAPKRFNSTFDLISELVYARPTESCASGEICTGGAICQQRTKCVCPDNKPIIRNFICIEHPNPTAVPKWACEGDVKCPENSTCDGGDCKCQDGYVKQGDKCVMLPREKNGEKVGLPPARPTQSPPKVIKPTNPPASNVVLTPAEVLKIQQARLQQYAIEQQAQPPHSNVVRLQPRAVPRISGPRLQRPTPRPEETFSIANGAKDIKELGADNAKANCPPGVSPLYDDESGRLRICNGMEPHCPPRSYCYVTGMASADYNCSHKYAKPGRLCNQGQLCTGGSICDSSSKVCWCAKRHTIVNGTCTNNTMSSVLGENCDDKKSCQSGAVCVDGVCKCPEGYIEEEGFCTKLVQRKRFKSYRYYEPTLGAARCQPELCRPPDCFCSLTGRTPPINVPKDQLPQIVVLTFDDPVNDKSMRDYVEIFQFINFTSPSGCSVKGTFFVSHEWTNYNQVEQLADHGHELASNSITHRLLTFANYSDWLIEMDGQRKMLARYANVDESQIIGMRAPQLGLGGDLQYKMAQQSGFIYDNSISVDSGINWEPFWPQTLDYSLPFACESDHCPRSSIPGLWMIPMNVYYGHTLKSPMLQGILAGDEDDAEILRLLDMNFQRYYTRNKAPFVINLSNDFLQRDGGVGMRALKSFLLQLHQLPDVHFMTLRELVDWMRAPLTHQQLLTKRQCGLYSYTPPIVPRTCLSPNKCMYNTPYLGQSEHIFYTCNRCPLTYPWI</sequence>
<feature type="region of interest" description="Disordered" evidence="2">
    <location>
        <begin position="1410"/>
        <end position="1459"/>
    </location>
</feature>
<dbReference type="InterPro" id="IPR019428">
    <property type="entry name" value="7TM_GPCR_serpentine_rcpt_Str"/>
</dbReference>
<feature type="region of interest" description="Disordered" evidence="2">
    <location>
        <begin position="506"/>
        <end position="550"/>
    </location>
</feature>
<dbReference type="InterPro" id="IPR000742">
    <property type="entry name" value="EGF"/>
</dbReference>
<accession>A0A811M5Y5</accession>
<feature type="transmembrane region" description="Helical" evidence="3">
    <location>
        <begin position="90"/>
        <end position="111"/>
    </location>
</feature>
<feature type="region of interest" description="Disordered" evidence="2">
    <location>
        <begin position="835"/>
        <end position="918"/>
    </location>
</feature>
<feature type="compositionally biased region" description="Pro residues" evidence="2">
    <location>
        <begin position="844"/>
        <end position="857"/>
    </location>
</feature>
<feature type="transmembrane region" description="Helical" evidence="3">
    <location>
        <begin position="273"/>
        <end position="299"/>
    </location>
</feature>
<feature type="transmembrane region" description="Helical" evidence="3">
    <location>
        <begin position="431"/>
        <end position="450"/>
    </location>
</feature>
<keyword evidence="6" id="KW-1185">Reference proteome</keyword>
<dbReference type="SUPFAM" id="SSF88713">
    <property type="entry name" value="Glycoside hydrolase/deacetylase"/>
    <property type="match status" value="1"/>
</dbReference>
<feature type="compositionally biased region" description="Low complexity" evidence="2">
    <location>
        <begin position="2948"/>
        <end position="2960"/>
    </location>
</feature>
<dbReference type="SUPFAM" id="SSF81321">
    <property type="entry name" value="Family A G protein-coupled receptor-like"/>
    <property type="match status" value="1"/>
</dbReference>
<feature type="compositionally biased region" description="Acidic residues" evidence="2">
    <location>
        <begin position="2722"/>
        <end position="2731"/>
    </location>
</feature>
<keyword evidence="3" id="KW-0812">Transmembrane</keyword>
<evidence type="ECO:0000313" key="5">
    <source>
        <dbReference type="EMBL" id="CAD5235302.1"/>
    </source>
</evidence>
<dbReference type="Pfam" id="PF10317">
    <property type="entry name" value="7TM_GPCR_Srd"/>
    <property type="match status" value="1"/>
</dbReference>
<feature type="coiled-coil region" evidence="1">
    <location>
        <begin position="215"/>
        <end position="242"/>
    </location>
</feature>
<dbReference type="InterPro" id="IPR052740">
    <property type="entry name" value="CE4"/>
</dbReference>
<evidence type="ECO:0000256" key="3">
    <source>
        <dbReference type="SAM" id="Phobius"/>
    </source>
</evidence>
<feature type="compositionally biased region" description="Low complexity" evidence="2">
    <location>
        <begin position="1820"/>
        <end position="1835"/>
    </location>
</feature>
<feature type="region of interest" description="Disordered" evidence="2">
    <location>
        <begin position="3279"/>
        <end position="3302"/>
    </location>
</feature>